<protein>
    <recommendedName>
        <fullName evidence="4">DNA-binding protein</fullName>
    </recommendedName>
</protein>
<sequence>MTAPTDTITPPELARELGHGDGGKAIRRWLRTQSWRTEAQKGMGWHLVPEQADVVRRRFRSR</sequence>
<reference evidence="2 3" key="1">
    <citation type="submission" date="2019-03" db="EMBL/GenBank/DDBJ databases">
        <title>Genomics of glacier-inhabiting Cryobacterium strains.</title>
        <authorList>
            <person name="Liu Q."/>
            <person name="Xin Y.-H."/>
        </authorList>
    </citation>
    <scope>NUCLEOTIDE SEQUENCE [LARGE SCALE GENOMIC DNA]</scope>
    <source>
        <strain evidence="2 3">CGMCC 1.4292</strain>
    </source>
</reference>
<dbReference type="EMBL" id="SOHQ01000026">
    <property type="protein sequence ID" value="TFD79048.1"/>
    <property type="molecule type" value="Genomic_DNA"/>
</dbReference>
<accession>A0A4Y8KPA4</accession>
<evidence type="ECO:0000313" key="3">
    <source>
        <dbReference type="Proteomes" id="UP000298218"/>
    </source>
</evidence>
<dbReference type="RefSeq" id="WP_134173175.1">
    <property type="nucleotide sequence ID" value="NZ_SODI01000001.1"/>
</dbReference>
<organism evidence="2 3">
    <name type="scientific">Cryobacterium psychrophilum</name>
    <dbReference type="NCBI Taxonomy" id="41988"/>
    <lineage>
        <taxon>Bacteria</taxon>
        <taxon>Bacillati</taxon>
        <taxon>Actinomycetota</taxon>
        <taxon>Actinomycetes</taxon>
        <taxon>Micrococcales</taxon>
        <taxon>Microbacteriaceae</taxon>
        <taxon>Cryobacterium</taxon>
    </lineage>
</organism>
<dbReference type="AlphaFoldDB" id="A0A4Y8KPA4"/>
<evidence type="ECO:0000256" key="1">
    <source>
        <dbReference type="SAM" id="MobiDB-lite"/>
    </source>
</evidence>
<dbReference type="OrthoDB" id="5114095at2"/>
<evidence type="ECO:0000313" key="2">
    <source>
        <dbReference type="EMBL" id="TFD79048.1"/>
    </source>
</evidence>
<comment type="caution">
    <text evidence="2">The sequence shown here is derived from an EMBL/GenBank/DDBJ whole genome shotgun (WGS) entry which is preliminary data.</text>
</comment>
<name>A0A4Y8KPA4_9MICO</name>
<keyword evidence="3" id="KW-1185">Reference proteome</keyword>
<feature type="compositionally biased region" description="Basic and acidic residues" evidence="1">
    <location>
        <begin position="13"/>
        <end position="22"/>
    </location>
</feature>
<proteinExistence type="predicted"/>
<gene>
    <name evidence="2" type="ORF">E3T53_08070</name>
</gene>
<feature type="region of interest" description="Disordered" evidence="1">
    <location>
        <begin position="1"/>
        <end position="22"/>
    </location>
</feature>
<evidence type="ECO:0008006" key="4">
    <source>
        <dbReference type="Google" id="ProtNLM"/>
    </source>
</evidence>
<dbReference type="Proteomes" id="UP000298218">
    <property type="component" value="Unassembled WGS sequence"/>
</dbReference>